<dbReference type="EMBL" id="BJML01000001">
    <property type="protein sequence ID" value="GEB44268.1"/>
    <property type="molecule type" value="Genomic_DNA"/>
</dbReference>
<keyword evidence="3 6" id="KW-0560">Oxidoreductase</keyword>
<dbReference type="EC" id="1.13.11.-" evidence="6"/>
<keyword evidence="2 5" id="KW-0479">Metal-binding</keyword>
<evidence type="ECO:0000313" key="8">
    <source>
        <dbReference type="Proteomes" id="UP000319525"/>
    </source>
</evidence>
<evidence type="ECO:0000256" key="6">
    <source>
        <dbReference type="RuleBase" id="RU364048"/>
    </source>
</evidence>
<name>A0A4Y3QID1_MICTE</name>
<dbReference type="Proteomes" id="UP000319525">
    <property type="component" value="Unassembled WGS sequence"/>
</dbReference>
<dbReference type="AlphaFoldDB" id="A0A4Y3QID1"/>
<sequence length="498" mass="54667">MNREKTAPMARLSPYRRGHFAPVREEVTAFDLPVTGIIPEDLDGRYLRNGPNPLGVEHPRFHYYLGAGMIHGVRISGGRAEWYRNRWVRQAPVSRALREPRRTYRVFGGMDAASNINVIGHAGRTLSLTEGGTLPFELTDELDTAGPCDFEGDLHGAMSAHPKVDPVTGDLHSLGYFAGSSTVDYTVVAATGAVVHSESIELPHATMMHDFALTPSYLVLMDLPVTFHALSAVAGDPFPFRWNPRAVARLGLLRRGSSEAEPKWFEIEPVWVYHTVNAYDTPSGIVLDVVTHPSMFRGRTGEISGHGTPSLERFTIDTRTGRVRREILDDRPQEFPRVDDRVLGRPHRFVYTASAAAFVDTWRPRELDTIADAEFDNVLFRHDLLGGRTQRRSFPRDAAIGEAVFVARRGGTGAEDDGYVLSYVHEPGRGASDLVILSAADFEGDELARVHLPARVPLGLHGNWIPVEERAAAALSDGGATAVDAHDVATPPVPETGP</sequence>
<dbReference type="PANTHER" id="PTHR10543:SF89">
    <property type="entry name" value="CAROTENOID 9,10(9',10')-CLEAVAGE DIOXYGENASE 1"/>
    <property type="match status" value="1"/>
</dbReference>
<dbReference type="GO" id="GO:0046872">
    <property type="term" value="F:metal ion binding"/>
    <property type="evidence" value="ECO:0007669"/>
    <property type="project" value="UniProtKB-KW"/>
</dbReference>
<dbReference type="GO" id="GO:0016121">
    <property type="term" value="P:carotene catabolic process"/>
    <property type="evidence" value="ECO:0007669"/>
    <property type="project" value="TreeGrafter"/>
</dbReference>
<evidence type="ECO:0000313" key="7">
    <source>
        <dbReference type="EMBL" id="GEB44268.1"/>
    </source>
</evidence>
<evidence type="ECO:0000256" key="5">
    <source>
        <dbReference type="PIRSR" id="PIRSR604294-1"/>
    </source>
</evidence>
<evidence type="ECO:0000256" key="1">
    <source>
        <dbReference type="ARBA" id="ARBA00006787"/>
    </source>
</evidence>
<evidence type="ECO:0000256" key="2">
    <source>
        <dbReference type="ARBA" id="ARBA00022723"/>
    </source>
</evidence>
<dbReference type="Pfam" id="PF03055">
    <property type="entry name" value="RPE65"/>
    <property type="match status" value="1"/>
</dbReference>
<dbReference type="PANTHER" id="PTHR10543">
    <property type="entry name" value="BETA-CAROTENE DIOXYGENASE"/>
    <property type="match status" value="1"/>
</dbReference>
<gene>
    <name evidence="7" type="ORF">MTE01_02130</name>
</gene>
<comment type="cofactor">
    <cofactor evidence="5 6">
        <name>Fe(2+)</name>
        <dbReference type="ChEBI" id="CHEBI:29033"/>
    </cofactor>
    <text evidence="5 6">Binds 1 Fe(2+) ion per subunit.</text>
</comment>
<comment type="caution">
    <text evidence="7">The sequence shown here is derived from an EMBL/GenBank/DDBJ whole genome shotgun (WGS) entry which is preliminary data.</text>
</comment>
<feature type="binding site" evidence="5">
    <location>
        <position position="274"/>
    </location>
    <ligand>
        <name>Fe cation</name>
        <dbReference type="ChEBI" id="CHEBI:24875"/>
        <note>catalytic</note>
    </ligand>
</feature>
<feature type="binding site" evidence="5">
    <location>
        <position position="461"/>
    </location>
    <ligand>
        <name>Fe cation</name>
        <dbReference type="ChEBI" id="CHEBI:24875"/>
        <note>catalytic</note>
    </ligand>
</feature>
<dbReference type="GO" id="GO:0010436">
    <property type="term" value="F:carotenoid dioxygenase activity"/>
    <property type="evidence" value="ECO:0007669"/>
    <property type="project" value="TreeGrafter"/>
</dbReference>
<evidence type="ECO:0000256" key="4">
    <source>
        <dbReference type="ARBA" id="ARBA00023004"/>
    </source>
</evidence>
<dbReference type="InterPro" id="IPR004294">
    <property type="entry name" value="Carotenoid_Oase"/>
</dbReference>
<feature type="binding site" evidence="5">
    <location>
        <position position="161"/>
    </location>
    <ligand>
        <name>Fe cation</name>
        <dbReference type="ChEBI" id="CHEBI:24875"/>
        <note>catalytic</note>
    </ligand>
</feature>
<proteinExistence type="inferred from homology"/>
<organism evidence="7 8">
    <name type="scientific">Microbacterium testaceum</name>
    <name type="common">Aureobacterium testaceum</name>
    <name type="synonym">Brevibacterium testaceum</name>
    <dbReference type="NCBI Taxonomy" id="2033"/>
    <lineage>
        <taxon>Bacteria</taxon>
        <taxon>Bacillati</taxon>
        <taxon>Actinomycetota</taxon>
        <taxon>Actinomycetes</taxon>
        <taxon>Micrococcales</taxon>
        <taxon>Microbacteriaceae</taxon>
        <taxon>Microbacterium</taxon>
    </lineage>
</organism>
<keyword evidence="6 7" id="KW-0223">Dioxygenase</keyword>
<comment type="similarity">
    <text evidence="1 6">Belongs to the carotenoid oxygenase family.</text>
</comment>
<feature type="binding site" evidence="5">
    <location>
        <position position="209"/>
    </location>
    <ligand>
        <name>Fe cation</name>
        <dbReference type="ChEBI" id="CHEBI:24875"/>
        <note>catalytic</note>
    </ligand>
</feature>
<evidence type="ECO:0000256" key="3">
    <source>
        <dbReference type="ARBA" id="ARBA00023002"/>
    </source>
</evidence>
<keyword evidence="4 5" id="KW-0408">Iron</keyword>
<reference evidence="7 8" key="1">
    <citation type="submission" date="2019-06" db="EMBL/GenBank/DDBJ databases">
        <title>Whole genome shotgun sequence of Microbacterium testaceum NBRC 12675.</title>
        <authorList>
            <person name="Hosoyama A."/>
            <person name="Uohara A."/>
            <person name="Ohji S."/>
            <person name="Ichikawa N."/>
        </authorList>
    </citation>
    <scope>NUCLEOTIDE SEQUENCE [LARGE SCALE GENOMIC DNA]</scope>
    <source>
        <strain evidence="7 8">NBRC 12675</strain>
    </source>
</reference>
<accession>A0A4Y3QID1</accession>
<protein>
    <recommendedName>
        <fullName evidence="6">Dioxygenase</fullName>
        <ecNumber evidence="6">1.13.11.-</ecNumber>
    </recommendedName>
</protein>